<evidence type="ECO:0000256" key="6">
    <source>
        <dbReference type="ARBA" id="ARBA00022670"/>
    </source>
</evidence>
<evidence type="ECO:0000256" key="12">
    <source>
        <dbReference type="ARBA" id="ARBA00023026"/>
    </source>
</evidence>
<feature type="binding site" evidence="15">
    <location>
        <position position="557"/>
    </location>
    <ligand>
        <name>Ca(2+)</name>
        <dbReference type="ChEBI" id="CHEBI:29108"/>
    </ligand>
</feature>
<feature type="binding site" evidence="15">
    <location>
        <position position="591"/>
    </location>
    <ligand>
        <name>Ca(2+)</name>
        <dbReference type="ChEBI" id="CHEBI:29108"/>
    </ligand>
</feature>
<evidence type="ECO:0000256" key="2">
    <source>
        <dbReference type="ARBA" id="ARBA00002451"/>
    </source>
</evidence>
<name>A0A0D2IB72_CLAB1</name>
<dbReference type="GO" id="GO:0004252">
    <property type="term" value="F:serine-type endopeptidase activity"/>
    <property type="evidence" value="ECO:0007669"/>
    <property type="project" value="UniProtKB-UniRule"/>
</dbReference>
<feature type="active site" description="Charge relay system" evidence="15">
    <location>
        <position position="515"/>
    </location>
</feature>
<evidence type="ECO:0000256" key="1">
    <source>
        <dbReference type="ARBA" id="ARBA00001910"/>
    </source>
</evidence>
<comment type="cofactor">
    <cofactor evidence="15">
        <name>Ca(2+)</name>
        <dbReference type="ChEBI" id="CHEBI:29108"/>
    </cofactor>
    <text evidence="15">Binds 1 Ca(2+) ion per subunit.</text>
</comment>
<dbReference type="EMBL" id="KN846986">
    <property type="protein sequence ID" value="KIW94059.1"/>
    <property type="molecule type" value="Genomic_DNA"/>
</dbReference>
<dbReference type="VEuPathDB" id="FungiDB:Z519_05375"/>
<organism evidence="18 19">
    <name type="scientific">Cladophialophora bantiana (strain ATCC 10958 / CBS 173.52 / CDC B-1940 / NIH 8579)</name>
    <name type="common">Xylohypha bantiana</name>
    <dbReference type="NCBI Taxonomy" id="1442370"/>
    <lineage>
        <taxon>Eukaryota</taxon>
        <taxon>Fungi</taxon>
        <taxon>Dikarya</taxon>
        <taxon>Ascomycota</taxon>
        <taxon>Pezizomycotina</taxon>
        <taxon>Eurotiomycetes</taxon>
        <taxon>Chaetothyriomycetidae</taxon>
        <taxon>Chaetothyriales</taxon>
        <taxon>Herpotrichiellaceae</taxon>
        <taxon>Cladophialophora</taxon>
    </lineage>
</organism>
<dbReference type="FunFam" id="3.40.50.200:FF:000015">
    <property type="entry name" value="Tripeptidyl peptidase A"/>
    <property type="match status" value="1"/>
</dbReference>
<dbReference type="SMART" id="SM00944">
    <property type="entry name" value="Pro-kuma_activ"/>
    <property type="match status" value="1"/>
</dbReference>
<evidence type="ECO:0000256" key="5">
    <source>
        <dbReference type="ARBA" id="ARBA00022525"/>
    </source>
</evidence>
<feature type="signal peptide" evidence="16">
    <location>
        <begin position="1"/>
        <end position="20"/>
    </location>
</feature>
<sequence>MLKFTVRSLALCALALLASSIANTGAPDGGPELRVFEQLAAVPDGWDQGAPAPASARLKLRIAIRQDDKYAFLQEELLRISSPEHELYGQHYDAHSLNALMRPEQAVSNAVLSWFEAQGVEAADIEDNGDWINVVASVALAETLLDTRFHYFRNRADNSWRIRTLQYSIPDSLHPFIQTIQPTTHFARSRPAQQPGPPTDSIPVYGSATKLNATYCNTTTSPDCIRALYGLGNFRANASSGSRLGIPAFASQNVVRHDLALFVDKWAPYARGANFSITSVNGGVNNQSTDAAWASEANMDVQYGLTLSYPTPVHFYKVGGRGPLIHDLQQPDIPGALNEQEPFLEYLQYMLNLTNEDLPQVISISYAEDEQSHPLSYMLSVCQLFAKLGARGVSVLASSGDGGPGDGCMTNDGRNATRFMPQFPASCPWVTSVGGTGLVQPEIAEVMSGGGFSDVFARPAYQREVVEAYLNGTVKDKFKDLYNRTGRAIPDVAAQAWITFPIFHLGVEQLSGGTSAATPTWAAIIANINSVRMSKGHKPLGFLNPWLYSNGYKALTDITQGSSRGCENTTASGLDAPEVPGAGWKAIVGWDAATGLGTPNFTKLLDLAGGCSIT</sequence>
<keyword evidence="7 15" id="KW-0479">Metal-binding</keyword>
<evidence type="ECO:0000256" key="15">
    <source>
        <dbReference type="PROSITE-ProRule" id="PRU01032"/>
    </source>
</evidence>
<comment type="function">
    <text evidence="2">Secreted tripeptidyl-peptidase which degrades proteins at acidic pHs and is involved in virulence.</text>
</comment>
<dbReference type="SUPFAM" id="SSF54897">
    <property type="entry name" value="Protease propeptides/inhibitors"/>
    <property type="match status" value="1"/>
</dbReference>
<evidence type="ECO:0000256" key="8">
    <source>
        <dbReference type="ARBA" id="ARBA00022729"/>
    </source>
</evidence>
<feature type="active site" description="Charge relay system" evidence="15">
    <location>
        <position position="296"/>
    </location>
</feature>
<keyword evidence="19" id="KW-1185">Reference proteome</keyword>
<keyword evidence="12" id="KW-0843">Virulence</keyword>
<feature type="binding site" evidence="15">
    <location>
        <position position="589"/>
    </location>
    <ligand>
        <name>Ca(2+)</name>
        <dbReference type="ChEBI" id="CHEBI:29108"/>
    </ligand>
</feature>
<dbReference type="OrthoDB" id="409122at2759"/>
<feature type="active site" description="Charge relay system" evidence="15">
    <location>
        <position position="300"/>
    </location>
</feature>
<evidence type="ECO:0000256" key="16">
    <source>
        <dbReference type="SAM" id="SignalP"/>
    </source>
</evidence>
<evidence type="ECO:0000256" key="7">
    <source>
        <dbReference type="ARBA" id="ARBA00022723"/>
    </source>
</evidence>
<keyword evidence="14" id="KW-0325">Glycoprotein</keyword>
<feature type="domain" description="Peptidase S53" evidence="17">
    <location>
        <begin position="219"/>
        <end position="611"/>
    </location>
</feature>
<evidence type="ECO:0000256" key="14">
    <source>
        <dbReference type="ARBA" id="ARBA00023180"/>
    </source>
</evidence>
<dbReference type="PANTHER" id="PTHR14218">
    <property type="entry name" value="PROTEASE S8 TRIPEPTIDYL PEPTIDASE I CLN2"/>
    <property type="match status" value="1"/>
</dbReference>
<dbReference type="GO" id="GO:0046872">
    <property type="term" value="F:metal ion binding"/>
    <property type="evidence" value="ECO:0007669"/>
    <property type="project" value="UniProtKB-UniRule"/>
</dbReference>
<dbReference type="GO" id="GO:0005576">
    <property type="term" value="C:extracellular region"/>
    <property type="evidence" value="ECO:0007669"/>
    <property type="project" value="UniProtKB-SubCell"/>
</dbReference>
<evidence type="ECO:0000256" key="13">
    <source>
        <dbReference type="ARBA" id="ARBA00023145"/>
    </source>
</evidence>
<keyword evidence="9 15" id="KW-0378">Hydrolase</keyword>
<feature type="binding site" evidence="15">
    <location>
        <position position="558"/>
    </location>
    <ligand>
        <name>Ca(2+)</name>
        <dbReference type="ChEBI" id="CHEBI:29108"/>
    </ligand>
</feature>
<evidence type="ECO:0000313" key="18">
    <source>
        <dbReference type="EMBL" id="KIW94059.1"/>
    </source>
</evidence>
<evidence type="ECO:0000256" key="10">
    <source>
        <dbReference type="ARBA" id="ARBA00022825"/>
    </source>
</evidence>
<dbReference type="InterPro" id="IPR050819">
    <property type="entry name" value="Tripeptidyl-peptidase_I"/>
</dbReference>
<comment type="subcellular location">
    <subcellularLocation>
        <location evidence="3">Secreted</location>
        <location evidence="3">Extracellular space</location>
    </subcellularLocation>
</comment>
<evidence type="ECO:0000256" key="4">
    <source>
        <dbReference type="ARBA" id="ARBA00012462"/>
    </source>
</evidence>
<feature type="chain" id="PRO_5002244026" description="tripeptidyl-peptidase II" evidence="16">
    <location>
        <begin position="21"/>
        <end position="614"/>
    </location>
</feature>
<dbReference type="HOGENOM" id="CLU_013783_3_3_1"/>
<evidence type="ECO:0000256" key="3">
    <source>
        <dbReference type="ARBA" id="ARBA00004239"/>
    </source>
</evidence>
<dbReference type="RefSeq" id="XP_016620728.1">
    <property type="nucleotide sequence ID" value="XM_016763115.1"/>
</dbReference>
<dbReference type="GeneID" id="27698303"/>
<dbReference type="InterPro" id="IPR015366">
    <property type="entry name" value="S53_propep"/>
</dbReference>
<keyword evidence="6 15" id="KW-0645">Protease</keyword>
<keyword evidence="13" id="KW-0865">Zymogen</keyword>
<comment type="catalytic activity">
    <reaction evidence="1">
        <text>Release of an N-terminal tripeptide from a polypeptide.</text>
        <dbReference type="EC" id="3.4.14.10"/>
    </reaction>
</comment>
<dbReference type="Gene3D" id="3.40.50.200">
    <property type="entry name" value="Peptidase S8/S53 domain"/>
    <property type="match status" value="1"/>
</dbReference>
<dbReference type="PANTHER" id="PTHR14218:SF15">
    <property type="entry name" value="TRIPEPTIDYL-PEPTIDASE 1"/>
    <property type="match status" value="1"/>
</dbReference>
<evidence type="ECO:0000256" key="9">
    <source>
        <dbReference type="ARBA" id="ARBA00022801"/>
    </source>
</evidence>
<dbReference type="SUPFAM" id="SSF52743">
    <property type="entry name" value="Subtilisin-like"/>
    <property type="match status" value="1"/>
</dbReference>
<dbReference type="AlphaFoldDB" id="A0A0D2IB72"/>
<evidence type="ECO:0000256" key="11">
    <source>
        <dbReference type="ARBA" id="ARBA00022837"/>
    </source>
</evidence>
<accession>A0A0D2IB72</accession>
<keyword evidence="8 16" id="KW-0732">Signal</keyword>
<evidence type="ECO:0000313" key="19">
    <source>
        <dbReference type="Proteomes" id="UP000053789"/>
    </source>
</evidence>
<dbReference type="GO" id="GO:0006508">
    <property type="term" value="P:proteolysis"/>
    <property type="evidence" value="ECO:0007669"/>
    <property type="project" value="UniProtKB-KW"/>
</dbReference>
<keyword evidence="11 15" id="KW-0106">Calcium</keyword>
<dbReference type="InterPro" id="IPR030400">
    <property type="entry name" value="Sedolisin_dom"/>
</dbReference>
<dbReference type="GO" id="GO:0008240">
    <property type="term" value="F:tripeptidyl-peptidase activity"/>
    <property type="evidence" value="ECO:0007669"/>
    <property type="project" value="UniProtKB-EC"/>
</dbReference>
<dbReference type="EC" id="3.4.14.10" evidence="4"/>
<dbReference type="CDD" id="cd04056">
    <property type="entry name" value="Peptidases_S53"/>
    <property type="match status" value="1"/>
</dbReference>
<dbReference type="InterPro" id="IPR036852">
    <property type="entry name" value="Peptidase_S8/S53_dom_sf"/>
</dbReference>
<proteinExistence type="predicted"/>
<dbReference type="CDD" id="cd11377">
    <property type="entry name" value="Pro-peptidase_S53"/>
    <property type="match status" value="1"/>
</dbReference>
<keyword evidence="10 15" id="KW-0720">Serine protease</keyword>
<gene>
    <name evidence="18" type="ORF">Z519_05375</name>
</gene>
<reference evidence="18" key="1">
    <citation type="submission" date="2015-01" db="EMBL/GenBank/DDBJ databases">
        <title>The Genome Sequence of Cladophialophora bantiana CBS 173.52.</title>
        <authorList>
            <consortium name="The Broad Institute Genomics Platform"/>
            <person name="Cuomo C."/>
            <person name="de Hoog S."/>
            <person name="Gorbushina A."/>
            <person name="Stielow B."/>
            <person name="Teixiera M."/>
            <person name="Abouelleil A."/>
            <person name="Chapman S.B."/>
            <person name="Priest M."/>
            <person name="Young S.K."/>
            <person name="Wortman J."/>
            <person name="Nusbaum C."/>
            <person name="Birren B."/>
        </authorList>
    </citation>
    <scope>NUCLEOTIDE SEQUENCE [LARGE SCALE GENOMIC DNA]</scope>
    <source>
        <strain evidence="18">CBS 173.52</strain>
    </source>
</reference>
<evidence type="ECO:0000259" key="17">
    <source>
        <dbReference type="PROSITE" id="PS51695"/>
    </source>
</evidence>
<dbReference type="Proteomes" id="UP000053789">
    <property type="component" value="Unassembled WGS sequence"/>
</dbReference>
<dbReference type="Pfam" id="PF09286">
    <property type="entry name" value="Pro-kuma_activ"/>
    <property type="match status" value="1"/>
</dbReference>
<dbReference type="PROSITE" id="PS51695">
    <property type="entry name" value="SEDOLISIN"/>
    <property type="match status" value="1"/>
</dbReference>
<keyword evidence="5" id="KW-0964">Secreted</keyword>
<protein>
    <recommendedName>
        <fullName evidence="4">tripeptidyl-peptidase II</fullName>
        <ecNumber evidence="4">3.4.14.10</ecNumber>
    </recommendedName>
</protein>